<dbReference type="InterPro" id="IPR005519">
    <property type="entry name" value="Acid_phosphat_B-like"/>
</dbReference>
<feature type="chain" id="PRO_5041686284" description="Acid phosphatase" evidence="1">
    <location>
        <begin position="20"/>
        <end position="108"/>
    </location>
</feature>
<protein>
    <recommendedName>
        <fullName evidence="4">Acid phosphatase</fullName>
    </recommendedName>
</protein>
<evidence type="ECO:0000313" key="2">
    <source>
        <dbReference type="EMBL" id="KAK3028889.1"/>
    </source>
</evidence>
<name>A0AA89B4B0_9ASTE</name>
<keyword evidence="1" id="KW-0732">Signal</keyword>
<dbReference type="PANTHER" id="PTHR31284:SF19">
    <property type="entry name" value="VEGETATIVE STORAGE PROTEIN 1-RELATED"/>
    <property type="match status" value="1"/>
</dbReference>
<reference evidence="2" key="1">
    <citation type="submission" date="2022-12" db="EMBL/GenBank/DDBJ databases">
        <title>Draft genome assemblies for two species of Escallonia (Escalloniales).</title>
        <authorList>
            <person name="Chanderbali A."/>
            <person name="Dervinis C."/>
            <person name="Anghel I."/>
            <person name="Soltis D."/>
            <person name="Soltis P."/>
            <person name="Zapata F."/>
        </authorList>
    </citation>
    <scope>NUCLEOTIDE SEQUENCE</scope>
    <source>
        <strain evidence="2">UCBG64.0493</strain>
        <tissue evidence="2">Leaf</tissue>
    </source>
</reference>
<keyword evidence="3" id="KW-1185">Reference proteome</keyword>
<evidence type="ECO:0000256" key="1">
    <source>
        <dbReference type="SAM" id="SignalP"/>
    </source>
</evidence>
<dbReference type="Gene3D" id="3.40.50.1000">
    <property type="entry name" value="HAD superfamily/HAD-like"/>
    <property type="match status" value="1"/>
</dbReference>
<sequence>MDFTLFLVFITAILATSHADSARGQIGLLRSHSPAGSVSCPSWRLAVETNNLCKWTLVPQECKDYVARYMLGKGHPQDCDVATAAALEYAKSLKLVEDGKDVWVFDID</sequence>
<gene>
    <name evidence="2" type="ORF">RJ639_039898</name>
</gene>
<dbReference type="Pfam" id="PF03767">
    <property type="entry name" value="Acid_phosphat_B"/>
    <property type="match status" value="1"/>
</dbReference>
<dbReference type="PANTHER" id="PTHR31284">
    <property type="entry name" value="ACID PHOSPHATASE-LIKE PROTEIN"/>
    <property type="match status" value="1"/>
</dbReference>
<evidence type="ECO:0008006" key="4">
    <source>
        <dbReference type="Google" id="ProtNLM"/>
    </source>
</evidence>
<evidence type="ECO:0000313" key="3">
    <source>
        <dbReference type="Proteomes" id="UP001188597"/>
    </source>
</evidence>
<organism evidence="2 3">
    <name type="scientific">Escallonia herrerae</name>
    <dbReference type="NCBI Taxonomy" id="1293975"/>
    <lineage>
        <taxon>Eukaryota</taxon>
        <taxon>Viridiplantae</taxon>
        <taxon>Streptophyta</taxon>
        <taxon>Embryophyta</taxon>
        <taxon>Tracheophyta</taxon>
        <taxon>Spermatophyta</taxon>
        <taxon>Magnoliopsida</taxon>
        <taxon>eudicotyledons</taxon>
        <taxon>Gunneridae</taxon>
        <taxon>Pentapetalae</taxon>
        <taxon>asterids</taxon>
        <taxon>campanulids</taxon>
        <taxon>Escalloniales</taxon>
        <taxon>Escalloniaceae</taxon>
        <taxon>Escallonia</taxon>
    </lineage>
</organism>
<feature type="signal peptide" evidence="1">
    <location>
        <begin position="1"/>
        <end position="19"/>
    </location>
</feature>
<dbReference type="InterPro" id="IPR023214">
    <property type="entry name" value="HAD_sf"/>
</dbReference>
<dbReference type="Proteomes" id="UP001188597">
    <property type="component" value="Unassembled WGS sequence"/>
</dbReference>
<comment type="caution">
    <text evidence="2">The sequence shown here is derived from an EMBL/GenBank/DDBJ whole genome shotgun (WGS) entry which is preliminary data.</text>
</comment>
<dbReference type="AlphaFoldDB" id="A0AA89B4B0"/>
<accession>A0AA89B4B0</accession>
<proteinExistence type="predicted"/>
<dbReference type="EMBL" id="JAVXUP010000399">
    <property type="protein sequence ID" value="KAK3028889.1"/>
    <property type="molecule type" value="Genomic_DNA"/>
</dbReference>